<dbReference type="InterPro" id="IPR010994">
    <property type="entry name" value="RuvA_2-like"/>
</dbReference>
<comment type="similarity">
    <text evidence="6">Belongs to the RuvA family.</text>
</comment>
<dbReference type="SMART" id="SM00278">
    <property type="entry name" value="HhH1"/>
    <property type="match status" value="2"/>
</dbReference>
<evidence type="ECO:0000256" key="2">
    <source>
        <dbReference type="ARBA" id="ARBA00022763"/>
    </source>
</evidence>
<comment type="domain">
    <text evidence="6">Has three domains with a flexible linker between the domains II and III and assumes an 'L' shape. Domain III is highly mobile and contacts RuvB.</text>
</comment>
<feature type="region of interest" description="Domain III" evidence="6">
    <location>
        <begin position="145"/>
        <end position="189"/>
    </location>
</feature>
<evidence type="ECO:0000313" key="8">
    <source>
        <dbReference type="EMBL" id="PIQ68137.1"/>
    </source>
</evidence>
<protein>
    <recommendedName>
        <fullName evidence="6">Holliday junction branch migration complex subunit RuvA</fullName>
    </recommendedName>
</protein>
<keyword evidence="3 6" id="KW-0238">DNA-binding</keyword>
<dbReference type="InterPro" id="IPR012340">
    <property type="entry name" value="NA-bd_OB-fold"/>
</dbReference>
<gene>
    <name evidence="6 8" type="primary">ruvA</name>
    <name evidence="8" type="ORF">COV91_05700</name>
</gene>
<dbReference type="NCBIfam" id="TIGR00084">
    <property type="entry name" value="ruvA"/>
    <property type="match status" value="1"/>
</dbReference>
<dbReference type="Pfam" id="PF14520">
    <property type="entry name" value="HHH_5"/>
    <property type="match status" value="1"/>
</dbReference>
<dbReference type="SUPFAM" id="SSF46929">
    <property type="entry name" value="DNA helicase RuvA subunit, C-terminal domain"/>
    <property type="match status" value="1"/>
</dbReference>
<evidence type="ECO:0000256" key="3">
    <source>
        <dbReference type="ARBA" id="ARBA00023125"/>
    </source>
</evidence>
<dbReference type="HAMAP" id="MF_00031">
    <property type="entry name" value="DNA_HJ_migration_RuvA"/>
    <property type="match status" value="1"/>
</dbReference>
<evidence type="ECO:0000256" key="6">
    <source>
        <dbReference type="HAMAP-Rule" id="MF_00031"/>
    </source>
</evidence>
<evidence type="ECO:0000313" key="9">
    <source>
        <dbReference type="Proteomes" id="UP000229342"/>
    </source>
</evidence>
<dbReference type="Proteomes" id="UP000229342">
    <property type="component" value="Unassembled WGS sequence"/>
</dbReference>
<evidence type="ECO:0000259" key="7">
    <source>
        <dbReference type="SMART" id="SM00278"/>
    </source>
</evidence>
<proteinExistence type="inferred from homology"/>
<dbReference type="EMBL" id="PCVG01000078">
    <property type="protein sequence ID" value="PIQ68137.1"/>
    <property type="molecule type" value="Genomic_DNA"/>
</dbReference>
<comment type="caution">
    <text evidence="8">The sequence shown here is derived from an EMBL/GenBank/DDBJ whole genome shotgun (WGS) entry which is preliminary data.</text>
</comment>
<feature type="domain" description="Helix-hairpin-helix DNA-binding motif class 1" evidence="7">
    <location>
        <begin position="72"/>
        <end position="91"/>
    </location>
</feature>
<comment type="caution">
    <text evidence="6">Lacks conserved residue(s) required for the propagation of feature annotation.</text>
</comment>
<dbReference type="GO" id="GO:0000400">
    <property type="term" value="F:four-way junction DNA binding"/>
    <property type="evidence" value="ECO:0007669"/>
    <property type="project" value="UniProtKB-UniRule"/>
</dbReference>
<dbReference type="GO" id="GO:0009379">
    <property type="term" value="C:Holliday junction helicase complex"/>
    <property type="evidence" value="ECO:0007669"/>
    <property type="project" value="InterPro"/>
</dbReference>
<name>A0A2H0KA93_9BACT</name>
<dbReference type="Pfam" id="PF07499">
    <property type="entry name" value="RuvA_C"/>
    <property type="match status" value="1"/>
</dbReference>
<organism evidence="8 9">
    <name type="scientific">Candidatus Taylorbacteria bacterium CG11_big_fil_rev_8_21_14_0_20_46_11</name>
    <dbReference type="NCBI Taxonomy" id="1975025"/>
    <lineage>
        <taxon>Bacteria</taxon>
        <taxon>Candidatus Tayloriibacteriota</taxon>
    </lineage>
</organism>
<dbReference type="Gene3D" id="1.10.8.10">
    <property type="entry name" value="DNA helicase RuvA subunit, C-terminal domain"/>
    <property type="match status" value="1"/>
</dbReference>
<comment type="subunit">
    <text evidence="6">Homotetramer. Forms an RuvA(8)-RuvB(12)-Holliday junction (HJ) complex. HJ DNA is sandwiched between 2 RuvA tetramers; dsDNA enters through RuvA and exits via RuvB. An RuvB hexamer assembles on each DNA strand where it exits the tetramer. Each RuvB hexamer is contacted by two RuvA subunits (via domain III) on 2 adjacent RuvB subunits; this complex drives branch migration. In the full resolvosome a probable DNA-RuvA(4)-RuvB(12)-RuvC(2) complex forms which resolves the HJ.</text>
</comment>
<dbReference type="InterPro" id="IPR036267">
    <property type="entry name" value="RuvA_C_sf"/>
</dbReference>
<dbReference type="GO" id="GO:0005524">
    <property type="term" value="F:ATP binding"/>
    <property type="evidence" value="ECO:0007669"/>
    <property type="project" value="InterPro"/>
</dbReference>
<dbReference type="CDD" id="cd14332">
    <property type="entry name" value="UBA_RuvA_C"/>
    <property type="match status" value="1"/>
</dbReference>
<keyword evidence="4 6" id="KW-0233">DNA recombination</keyword>
<accession>A0A2H0KA93</accession>
<keyword evidence="1 6" id="KW-0963">Cytoplasm</keyword>
<dbReference type="Pfam" id="PF01330">
    <property type="entry name" value="RuvA_N"/>
    <property type="match status" value="1"/>
</dbReference>
<dbReference type="GO" id="GO:0006310">
    <property type="term" value="P:DNA recombination"/>
    <property type="evidence" value="ECO:0007669"/>
    <property type="project" value="UniProtKB-UniRule"/>
</dbReference>
<keyword evidence="2 6" id="KW-0227">DNA damage</keyword>
<dbReference type="GO" id="GO:0048476">
    <property type="term" value="C:Holliday junction resolvase complex"/>
    <property type="evidence" value="ECO:0007669"/>
    <property type="project" value="UniProtKB-UniRule"/>
</dbReference>
<dbReference type="InterPro" id="IPR003583">
    <property type="entry name" value="Hlx-hairpin-Hlx_DNA-bd_motif"/>
</dbReference>
<sequence>MIRHLKGTIIEKGGKFVVLEVSGVGFQVYVTNDVLQGAREGALLTLWTHHAVREDTEDLFGFSDINDLSLFELLITVSGVGPKSALNILSVASAETLRRSITSNETAYLTKISGIGRKTAEKIVLELKEKLGASDGGTMLKEEVDTLEALKALGYSHQEARDALRATPKEITSTSDRVKHALQTLGKKR</sequence>
<dbReference type="GO" id="GO:0006281">
    <property type="term" value="P:DNA repair"/>
    <property type="evidence" value="ECO:0007669"/>
    <property type="project" value="UniProtKB-UniRule"/>
</dbReference>
<dbReference type="AlphaFoldDB" id="A0A2H0KA93"/>
<dbReference type="InterPro" id="IPR011114">
    <property type="entry name" value="RuvA_C"/>
</dbReference>
<keyword evidence="5 6" id="KW-0234">DNA repair</keyword>
<evidence type="ECO:0000256" key="4">
    <source>
        <dbReference type="ARBA" id="ARBA00023172"/>
    </source>
</evidence>
<dbReference type="InterPro" id="IPR013849">
    <property type="entry name" value="DNA_helicase_Holl-junc_RuvA_I"/>
</dbReference>
<evidence type="ECO:0000256" key="5">
    <source>
        <dbReference type="ARBA" id="ARBA00023204"/>
    </source>
</evidence>
<dbReference type="SUPFAM" id="SSF47781">
    <property type="entry name" value="RuvA domain 2-like"/>
    <property type="match status" value="1"/>
</dbReference>
<reference evidence="8 9" key="1">
    <citation type="submission" date="2017-09" db="EMBL/GenBank/DDBJ databases">
        <title>Depth-based differentiation of microbial function through sediment-hosted aquifers and enrichment of novel symbionts in the deep terrestrial subsurface.</title>
        <authorList>
            <person name="Probst A.J."/>
            <person name="Ladd B."/>
            <person name="Jarett J.K."/>
            <person name="Geller-Mcgrath D.E."/>
            <person name="Sieber C.M."/>
            <person name="Emerson J.B."/>
            <person name="Anantharaman K."/>
            <person name="Thomas B.C."/>
            <person name="Malmstrom R."/>
            <person name="Stieglmeier M."/>
            <person name="Klingl A."/>
            <person name="Woyke T."/>
            <person name="Ryan C.M."/>
            <person name="Banfield J.F."/>
        </authorList>
    </citation>
    <scope>NUCLEOTIDE SEQUENCE [LARGE SCALE GENOMIC DNA]</scope>
    <source>
        <strain evidence="8">CG11_big_fil_rev_8_21_14_0_20_46_11</strain>
    </source>
</reference>
<comment type="function">
    <text evidence="6">The RuvA-RuvB-RuvC complex processes Holliday junction (HJ) DNA during genetic recombination and DNA repair, while the RuvA-RuvB complex plays an important role in the rescue of blocked DNA replication forks via replication fork reversal (RFR). RuvA specifically binds to HJ cruciform DNA, conferring on it an open structure. The RuvB hexamer acts as an ATP-dependent pump, pulling dsDNA into and through the RuvAB complex. HJ branch migration allows RuvC to scan DNA until it finds its consensus sequence, where it cleaves and resolves the cruciform DNA.</text>
</comment>
<feature type="domain" description="Helix-hairpin-helix DNA-binding motif class 1" evidence="7">
    <location>
        <begin position="107"/>
        <end position="126"/>
    </location>
</feature>
<dbReference type="SUPFAM" id="SSF50249">
    <property type="entry name" value="Nucleic acid-binding proteins"/>
    <property type="match status" value="1"/>
</dbReference>
<evidence type="ECO:0000256" key="1">
    <source>
        <dbReference type="ARBA" id="ARBA00022490"/>
    </source>
</evidence>
<dbReference type="GO" id="GO:0009378">
    <property type="term" value="F:four-way junction helicase activity"/>
    <property type="evidence" value="ECO:0007669"/>
    <property type="project" value="InterPro"/>
</dbReference>
<dbReference type="GO" id="GO:0005737">
    <property type="term" value="C:cytoplasm"/>
    <property type="evidence" value="ECO:0007669"/>
    <property type="project" value="UniProtKB-SubCell"/>
</dbReference>
<dbReference type="InterPro" id="IPR000085">
    <property type="entry name" value="RuvA"/>
</dbReference>
<dbReference type="Gene3D" id="2.40.50.140">
    <property type="entry name" value="Nucleic acid-binding proteins"/>
    <property type="match status" value="1"/>
</dbReference>
<comment type="subcellular location">
    <subcellularLocation>
        <location evidence="6">Cytoplasm</location>
    </subcellularLocation>
</comment>
<dbReference type="Gene3D" id="1.10.150.20">
    <property type="entry name" value="5' to 3' exonuclease, C-terminal subdomain"/>
    <property type="match status" value="1"/>
</dbReference>